<dbReference type="AlphaFoldDB" id="A0A239HIH0"/>
<dbReference type="SUPFAM" id="SSF81593">
    <property type="entry name" value="Nucleotidyltransferase substrate binding subunit/domain"/>
    <property type="match status" value="1"/>
</dbReference>
<evidence type="ECO:0000259" key="1">
    <source>
        <dbReference type="Pfam" id="PF05168"/>
    </source>
</evidence>
<dbReference type="Pfam" id="PF05168">
    <property type="entry name" value="HEPN"/>
    <property type="match status" value="1"/>
</dbReference>
<organism evidence="2 3">
    <name type="scientific">Granulicella rosea</name>
    <dbReference type="NCBI Taxonomy" id="474952"/>
    <lineage>
        <taxon>Bacteria</taxon>
        <taxon>Pseudomonadati</taxon>
        <taxon>Acidobacteriota</taxon>
        <taxon>Terriglobia</taxon>
        <taxon>Terriglobales</taxon>
        <taxon>Acidobacteriaceae</taxon>
        <taxon>Granulicella</taxon>
    </lineage>
</organism>
<accession>A0A239HIH0</accession>
<gene>
    <name evidence="2" type="ORF">SAMN05421770_102417</name>
</gene>
<dbReference type="InterPro" id="IPR007842">
    <property type="entry name" value="HEPN_dom"/>
</dbReference>
<dbReference type="RefSeq" id="WP_089407905.1">
    <property type="nucleotide sequence ID" value="NZ_FZOU01000002.1"/>
</dbReference>
<name>A0A239HIH0_9BACT</name>
<evidence type="ECO:0000313" key="3">
    <source>
        <dbReference type="Proteomes" id="UP000198356"/>
    </source>
</evidence>
<feature type="domain" description="HEPN" evidence="1">
    <location>
        <begin position="146"/>
        <end position="266"/>
    </location>
</feature>
<evidence type="ECO:0000313" key="2">
    <source>
        <dbReference type="EMBL" id="SNS81199.1"/>
    </source>
</evidence>
<proteinExistence type="predicted"/>
<dbReference type="Proteomes" id="UP000198356">
    <property type="component" value="Unassembled WGS sequence"/>
</dbReference>
<sequence>MDDALLYAKIEQLDAEMAETPLILRPLDIYHALIGKEERDEESLAYLGKITAWFIQRYGEEAAWDGVLSRDPIFFRGRIQVLEIIHNGVSERRGLDTFLKELEDNGKPASFEEWKYLSRVALESSQDFSSLHNLEMMPSLLSPMQRDLSRRAWFDLRNVGPLLHSSGDVQGAIVHSHEAAEKYLKIALLHVGLPPEQLGKGKYRHNLNHLIDALAGRQNKYVFLRKPANELHALLDSMNARYSSLKRTQKDAAQAFRLARHCCSFVAQQIHLDRVRGAFDIGLQEGRYYQDSADRQYRYCGTRQKDGEQLALMYLLGAQDRGQKIDALVRFILPCSFHYFAITDVPTLQRLESRFQEIMARSRQAPKVRPDPGTTIEKDEESFDAMMIVRTPVKKS</sequence>
<dbReference type="Gene3D" id="1.20.120.330">
    <property type="entry name" value="Nucleotidyltransferases domain 2"/>
    <property type="match status" value="1"/>
</dbReference>
<reference evidence="2 3" key="1">
    <citation type="submission" date="2017-06" db="EMBL/GenBank/DDBJ databases">
        <authorList>
            <person name="Kim H.J."/>
            <person name="Triplett B.A."/>
        </authorList>
    </citation>
    <scope>NUCLEOTIDE SEQUENCE [LARGE SCALE GENOMIC DNA]</scope>
    <source>
        <strain evidence="2 3">DSM 18704</strain>
    </source>
</reference>
<dbReference type="OrthoDB" id="495580at2"/>
<protein>
    <submittedName>
        <fullName evidence="2">HEPN domain-containing protein</fullName>
    </submittedName>
</protein>
<keyword evidence="3" id="KW-1185">Reference proteome</keyword>
<dbReference type="EMBL" id="FZOU01000002">
    <property type="protein sequence ID" value="SNS81199.1"/>
    <property type="molecule type" value="Genomic_DNA"/>
</dbReference>